<evidence type="ECO:0000313" key="2">
    <source>
        <dbReference type="Proteomes" id="UP001243298"/>
    </source>
</evidence>
<comment type="caution">
    <text evidence="1">The sequence shown here is derived from an EMBL/GenBank/DDBJ whole genome shotgun (WGS) entry which is preliminary data.</text>
</comment>
<reference evidence="1 2" key="1">
    <citation type="submission" date="2017-11" db="EMBL/GenBank/DDBJ databases">
        <title>Whole genome sequencing of Psychrobacter pocilloporae S6-60T(=JCM 31058T=LMG 29157T).</title>
        <authorList>
            <person name="Das S.K."/>
        </authorList>
    </citation>
    <scope>NUCLEOTIDE SEQUENCE [LARGE SCALE GENOMIC DNA]</scope>
    <source>
        <strain evidence="1 2">S6-60</strain>
    </source>
</reference>
<proteinExistence type="predicted"/>
<gene>
    <name evidence="1" type="ORF">CUR83_03540</name>
</gene>
<dbReference type="SUPFAM" id="SSF143100">
    <property type="entry name" value="TTHA1013/TTHA0281-like"/>
    <property type="match status" value="1"/>
</dbReference>
<protein>
    <submittedName>
        <fullName evidence="1">Toxin-antitoxin system HicB family antitoxin</fullName>
    </submittedName>
</protein>
<organism evidence="1 2">
    <name type="scientific">Psychrobacter pocilloporae</name>
    <dbReference type="NCBI Taxonomy" id="1775882"/>
    <lineage>
        <taxon>Bacteria</taxon>
        <taxon>Pseudomonadati</taxon>
        <taxon>Pseudomonadota</taxon>
        <taxon>Gammaproteobacteria</taxon>
        <taxon>Moraxellales</taxon>
        <taxon>Moraxellaceae</taxon>
        <taxon>Psychrobacter</taxon>
    </lineage>
</organism>
<dbReference type="Gene3D" id="1.10.1220.10">
    <property type="entry name" value="Met repressor-like"/>
    <property type="match status" value="1"/>
</dbReference>
<dbReference type="InterPro" id="IPR035069">
    <property type="entry name" value="TTHA1013/TTHA0281-like"/>
</dbReference>
<sequence length="115" mass="12730">MQNIMMINDHKALIQYDPELGLFRGEFVGLNGGADFYGDSIADLENEGKQSLQTFLDVCQEQGIEPYKSFSGKFVTRVPSELHEQVTTIATSHGMSLNQWVTNTLANAIKTEGMA</sequence>
<dbReference type="RefSeq" id="WP_071003129.1">
    <property type="nucleotide sequence ID" value="NZ_PGFT01000001.1"/>
</dbReference>
<dbReference type="InterPro" id="IPR008651">
    <property type="entry name" value="Uncharacterised_HicB"/>
</dbReference>
<accession>A0ABT6ISD1</accession>
<dbReference type="Proteomes" id="UP001243298">
    <property type="component" value="Unassembled WGS sequence"/>
</dbReference>
<keyword evidence="2" id="KW-1185">Reference proteome</keyword>
<dbReference type="GeneID" id="300924754"/>
<dbReference type="EMBL" id="PGFT01000001">
    <property type="protein sequence ID" value="MDH4904152.1"/>
    <property type="molecule type" value="Genomic_DNA"/>
</dbReference>
<dbReference type="InterPro" id="IPR013321">
    <property type="entry name" value="Arc_rbn_hlx_hlx"/>
</dbReference>
<dbReference type="SUPFAM" id="SSF47598">
    <property type="entry name" value="Ribbon-helix-helix"/>
    <property type="match status" value="1"/>
</dbReference>
<dbReference type="Pfam" id="PF05534">
    <property type="entry name" value="HicB"/>
    <property type="match status" value="1"/>
</dbReference>
<evidence type="ECO:0000313" key="1">
    <source>
        <dbReference type="EMBL" id="MDH4904152.1"/>
    </source>
</evidence>
<dbReference type="InterPro" id="IPR010985">
    <property type="entry name" value="Ribbon_hlx_hlx"/>
</dbReference>
<name>A0ABT6ISD1_9GAMM</name>